<dbReference type="AlphaFoldDB" id="A0A0R1UUH0"/>
<dbReference type="PATRIC" id="fig|1423742.4.peg.1321"/>
<name>A0A0R1UUH0_9LACO</name>
<proteinExistence type="inferred from homology"/>
<protein>
    <submittedName>
        <fullName evidence="3">Metallophosphoesterase</fullName>
    </submittedName>
</protein>
<dbReference type="Gene3D" id="3.60.21.10">
    <property type="match status" value="1"/>
</dbReference>
<dbReference type="Proteomes" id="UP000051084">
    <property type="component" value="Unassembled WGS sequence"/>
</dbReference>
<dbReference type="SUPFAM" id="SSF56300">
    <property type="entry name" value="Metallo-dependent phosphatases"/>
    <property type="match status" value="1"/>
</dbReference>
<organism evidence="3 4">
    <name type="scientific">Limosilactobacillus equigenerosi DSM 18793 = JCM 14505</name>
    <dbReference type="NCBI Taxonomy" id="1423742"/>
    <lineage>
        <taxon>Bacteria</taxon>
        <taxon>Bacillati</taxon>
        <taxon>Bacillota</taxon>
        <taxon>Bacilli</taxon>
        <taxon>Lactobacillales</taxon>
        <taxon>Lactobacillaceae</taxon>
        <taxon>Limosilactobacillus</taxon>
    </lineage>
</organism>
<dbReference type="PIRSF" id="PIRSF000883">
    <property type="entry name" value="Pesterase_MJ0912"/>
    <property type="match status" value="1"/>
</dbReference>
<dbReference type="PANTHER" id="PTHR42850:SF2">
    <property type="entry name" value="BLL5683 PROTEIN"/>
    <property type="match status" value="1"/>
</dbReference>
<comment type="similarity">
    <text evidence="1">Belongs to the metallophosphoesterase superfamily. YfcE family.</text>
</comment>
<sequence length="285" mass="31966">MGHKIAVIADIHGNLTALEAVIADAKVHQVDEYWCLGDVVMPGPAVVEIAERLADLKPSVCVRGNWDDLAIDGSRGQGDLSKPSRIYFARLAQYVAEQGGQALVDQLSAWPLHQVVTRGALTFAISHNLPDFNHGQALFPTNDSSNFDVLLGDEHVDVALYAHVHHQLLRYGTDERMILNPGSIGEPFNHHQRLQADMRANYLILEVDEIGIAGMDFRHVNYDREVEYQRAVQAGVPYLELYRRLIDTGRVDTHNQSLLAELNAQHHYLEQYQTFQRCLLGEAND</sequence>
<comment type="caution">
    <text evidence="3">The sequence shown here is derived from an EMBL/GenBank/DDBJ whole genome shotgun (WGS) entry which is preliminary data.</text>
</comment>
<dbReference type="InterPro" id="IPR050126">
    <property type="entry name" value="Ap4A_hydrolase"/>
</dbReference>
<gene>
    <name evidence="3" type="ORF">FC21_GL001274</name>
</gene>
<evidence type="ECO:0000313" key="3">
    <source>
        <dbReference type="EMBL" id="KRL94658.1"/>
    </source>
</evidence>
<evidence type="ECO:0000256" key="1">
    <source>
        <dbReference type="ARBA" id="ARBA00008950"/>
    </source>
</evidence>
<accession>A0A0R1UUH0</accession>
<dbReference type="InterPro" id="IPR024654">
    <property type="entry name" value="Calcineurin-like_PHP_lpxH"/>
</dbReference>
<dbReference type="Pfam" id="PF12850">
    <property type="entry name" value="Metallophos_2"/>
    <property type="match status" value="1"/>
</dbReference>
<dbReference type="OrthoDB" id="9813918at2"/>
<dbReference type="PANTHER" id="PTHR42850">
    <property type="entry name" value="METALLOPHOSPHOESTERASE"/>
    <property type="match status" value="1"/>
</dbReference>
<feature type="domain" description="Calcineurin-like phosphoesterase" evidence="2">
    <location>
        <begin position="4"/>
        <end position="192"/>
    </location>
</feature>
<dbReference type="STRING" id="417373.GCA_001570685_01393"/>
<dbReference type="GO" id="GO:0016791">
    <property type="term" value="F:phosphatase activity"/>
    <property type="evidence" value="ECO:0007669"/>
    <property type="project" value="TreeGrafter"/>
</dbReference>
<dbReference type="EMBL" id="AZGC01000030">
    <property type="protein sequence ID" value="KRL94658.1"/>
    <property type="molecule type" value="Genomic_DNA"/>
</dbReference>
<dbReference type="InterPro" id="IPR011152">
    <property type="entry name" value="Pesterase_MJ0912"/>
</dbReference>
<dbReference type="InterPro" id="IPR029052">
    <property type="entry name" value="Metallo-depent_PP-like"/>
</dbReference>
<dbReference type="GO" id="GO:0005737">
    <property type="term" value="C:cytoplasm"/>
    <property type="evidence" value="ECO:0007669"/>
    <property type="project" value="TreeGrafter"/>
</dbReference>
<evidence type="ECO:0000313" key="4">
    <source>
        <dbReference type="Proteomes" id="UP000051084"/>
    </source>
</evidence>
<reference evidence="3 4" key="1">
    <citation type="journal article" date="2015" name="Genome Announc.">
        <title>Expanding the biotechnology potential of lactobacilli through comparative genomics of 213 strains and associated genera.</title>
        <authorList>
            <person name="Sun Z."/>
            <person name="Harris H.M."/>
            <person name="McCann A."/>
            <person name="Guo C."/>
            <person name="Argimon S."/>
            <person name="Zhang W."/>
            <person name="Yang X."/>
            <person name="Jeffery I.B."/>
            <person name="Cooney J.C."/>
            <person name="Kagawa T.F."/>
            <person name="Liu W."/>
            <person name="Song Y."/>
            <person name="Salvetti E."/>
            <person name="Wrobel A."/>
            <person name="Rasinkangas P."/>
            <person name="Parkhill J."/>
            <person name="Rea M.C."/>
            <person name="O'Sullivan O."/>
            <person name="Ritari J."/>
            <person name="Douillard F.P."/>
            <person name="Paul Ross R."/>
            <person name="Yang R."/>
            <person name="Briner A.E."/>
            <person name="Felis G.E."/>
            <person name="de Vos W.M."/>
            <person name="Barrangou R."/>
            <person name="Klaenhammer T.R."/>
            <person name="Caufield P.W."/>
            <person name="Cui Y."/>
            <person name="Zhang H."/>
            <person name="O'Toole P.W."/>
        </authorList>
    </citation>
    <scope>NUCLEOTIDE SEQUENCE [LARGE SCALE GENOMIC DNA]</scope>
    <source>
        <strain evidence="3 4">DSM 18793</strain>
    </source>
</reference>
<evidence type="ECO:0000259" key="2">
    <source>
        <dbReference type="Pfam" id="PF12850"/>
    </source>
</evidence>
<dbReference type="RefSeq" id="WP_054653618.1">
    <property type="nucleotide sequence ID" value="NZ_AZGC01000030.1"/>
</dbReference>
<keyword evidence="4" id="KW-1185">Reference proteome</keyword>